<name>A0A2T4TZH3_9BACT</name>
<evidence type="ECO:0000313" key="2">
    <source>
        <dbReference type="EMBL" id="PTL36514.1"/>
    </source>
</evidence>
<keyword evidence="3" id="KW-1185">Reference proteome</keyword>
<feature type="coiled-coil region" evidence="1">
    <location>
        <begin position="116"/>
        <end position="143"/>
    </location>
</feature>
<feature type="coiled-coil region" evidence="1">
    <location>
        <begin position="181"/>
        <end position="313"/>
    </location>
</feature>
<organism evidence="2 3">
    <name type="scientific">Candidatus Methylomirabilis limnetica</name>
    <dbReference type="NCBI Taxonomy" id="2033718"/>
    <lineage>
        <taxon>Bacteria</taxon>
        <taxon>Candidatus Methylomirabilota</taxon>
        <taxon>Candidatus Methylomirabilia</taxon>
        <taxon>Candidatus Methylomirabilales</taxon>
        <taxon>Candidatus Methylomirabilaceae</taxon>
        <taxon>Candidatus Methylomirabilis</taxon>
    </lineage>
</organism>
<evidence type="ECO:0000256" key="1">
    <source>
        <dbReference type="SAM" id="Coils"/>
    </source>
</evidence>
<sequence>MSTPKPTPSKAKKPKGEIKREFEEIVEEVTSAKEASTAKAEAILKQKEMDVREAVTDLTVEGVVQGVTNLNLEISRFLAGLSDKLVREVNTLQSVREAITLEQAEIERLHKIDVATTALDILVKEYQQQKEALEAEIGTARATWDEQDRQREREQKEYEDALKKQRQREVEEYEYKKTLERKKAQDNYEEGMRLIEKKNREKQETLDKSWQLREADLKEKESAFARLSKDAEEFEGRLQREVERAVAEAVRSAERNHGQQVALLTKDAEVERRLAELQIRSLQENLSRQTTHIESLERRLEEAKGQVQDIAIKAIEGASGAKALSHVEQIAMEQAKTRVQP</sequence>
<dbReference type="OrthoDB" id="479613at2"/>
<gene>
    <name evidence="2" type="ORF">CLG94_03970</name>
</gene>
<dbReference type="RefSeq" id="WP_107561584.1">
    <property type="nucleotide sequence ID" value="NZ_NVQC01000015.1"/>
</dbReference>
<reference evidence="2 3" key="1">
    <citation type="submission" date="2017-09" db="EMBL/GenBank/DDBJ databases">
        <title>Bloom of a denitrifying methanotroph, Candidatus Methylomirabilis limnetica, in a deep stratified lake.</title>
        <authorList>
            <person name="Graf J.S."/>
            <person name="Marchant H.K."/>
            <person name="Tienken D."/>
            <person name="Hach P.F."/>
            <person name="Brand A."/>
            <person name="Schubert C.J."/>
            <person name="Kuypers M.M."/>
            <person name="Milucka J."/>
        </authorList>
    </citation>
    <scope>NUCLEOTIDE SEQUENCE [LARGE SCALE GENOMIC DNA]</scope>
    <source>
        <strain evidence="2 3">Zug</strain>
    </source>
</reference>
<dbReference type="AlphaFoldDB" id="A0A2T4TZH3"/>
<comment type="caution">
    <text evidence="2">The sequence shown here is derived from an EMBL/GenBank/DDBJ whole genome shotgun (WGS) entry which is preliminary data.</text>
</comment>
<accession>A0A2T4TZH3</accession>
<protein>
    <submittedName>
        <fullName evidence="2">Uncharacterized protein</fullName>
    </submittedName>
</protein>
<proteinExistence type="predicted"/>
<keyword evidence="1" id="KW-0175">Coiled coil</keyword>
<evidence type="ECO:0000313" key="3">
    <source>
        <dbReference type="Proteomes" id="UP000241436"/>
    </source>
</evidence>
<dbReference type="Proteomes" id="UP000241436">
    <property type="component" value="Unassembled WGS sequence"/>
</dbReference>
<dbReference type="EMBL" id="NVQC01000015">
    <property type="protein sequence ID" value="PTL36514.1"/>
    <property type="molecule type" value="Genomic_DNA"/>
</dbReference>
<reference evidence="3" key="2">
    <citation type="journal article" date="2018" name="Environ. Microbiol.">
        <title>Bloom of a denitrifying methanotroph, 'Candidatus Methylomirabilis limnetica', in a deep stratified lake.</title>
        <authorList>
            <person name="Graf J.S."/>
            <person name="Mayr M.J."/>
            <person name="Marchant H.K."/>
            <person name="Tienken D."/>
            <person name="Hach P.F."/>
            <person name="Brand A."/>
            <person name="Schubert C.J."/>
            <person name="Kuypers M.M."/>
            <person name="Milucka J."/>
        </authorList>
    </citation>
    <scope>NUCLEOTIDE SEQUENCE [LARGE SCALE GENOMIC DNA]</scope>
    <source>
        <strain evidence="3">Zug</strain>
    </source>
</reference>